<evidence type="ECO:0000256" key="1">
    <source>
        <dbReference type="ARBA" id="ARBA00004245"/>
    </source>
</evidence>
<evidence type="ECO:0000313" key="7">
    <source>
        <dbReference type="EMBL" id="KAK2639068.1"/>
    </source>
</evidence>
<reference evidence="7" key="1">
    <citation type="journal article" date="2023" name="Plant J.">
        <title>Genome sequences and population genomics provide insights into the demographic history, inbreeding, and mutation load of two 'living fossil' tree species of Dipteronia.</title>
        <authorList>
            <person name="Feng Y."/>
            <person name="Comes H.P."/>
            <person name="Chen J."/>
            <person name="Zhu S."/>
            <person name="Lu R."/>
            <person name="Zhang X."/>
            <person name="Li P."/>
            <person name="Qiu J."/>
            <person name="Olsen K.M."/>
            <person name="Qiu Y."/>
        </authorList>
    </citation>
    <scope>NUCLEOTIDE SEQUENCE</scope>
    <source>
        <strain evidence="7">KIB01</strain>
    </source>
</reference>
<keyword evidence="4" id="KW-0493">Microtubule</keyword>
<keyword evidence="5" id="KW-0206">Cytoskeleton</keyword>
<dbReference type="Pfam" id="PF06886">
    <property type="entry name" value="TPX2"/>
    <property type="match status" value="1"/>
</dbReference>
<protein>
    <recommendedName>
        <fullName evidence="6">TPX2 C-terminal domain-containing protein</fullName>
    </recommendedName>
</protein>
<comment type="subcellular location">
    <subcellularLocation>
        <location evidence="1">Cytoplasm</location>
        <location evidence="1">Cytoskeleton</location>
    </subcellularLocation>
</comment>
<accession>A0AAD9TNT0</accession>
<dbReference type="Proteomes" id="UP001280121">
    <property type="component" value="Unassembled WGS sequence"/>
</dbReference>
<gene>
    <name evidence="7" type="ORF">Ddye_026863</name>
</gene>
<organism evidence="7 8">
    <name type="scientific">Dipteronia dyeriana</name>
    <dbReference type="NCBI Taxonomy" id="168575"/>
    <lineage>
        <taxon>Eukaryota</taxon>
        <taxon>Viridiplantae</taxon>
        <taxon>Streptophyta</taxon>
        <taxon>Embryophyta</taxon>
        <taxon>Tracheophyta</taxon>
        <taxon>Spermatophyta</taxon>
        <taxon>Magnoliopsida</taxon>
        <taxon>eudicotyledons</taxon>
        <taxon>Gunneridae</taxon>
        <taxon>Pentapetalae</taxon>
        <taxon>rosids</taxon>
        <taxon>malvids</taxon>
        <taxon>Sapindales</taxon>
        <taxon>Sapindaceae</taxon>
        <taxon>Hippocastanoideae</taxon>
        <taxon>Acereae</taxon>
        <taxon>Dipteronia</taxon>
    </lineage>
</organism>
<dbReference type="AlphaFoldDB" id="A0AAD9TNT0"/>
<dbReference type="InterPro" id="IPR027329">
    <property type="entry name" value="TPX2_C"/>
</dbReference>
<dbReference type="EMBL" id="JANJYI010000008">
    <property type="protein sequence ID" value="KAK2639068.1"/>
    <property type="molecule type" value="Genomic_DNA"/>
</dbReference>
<evidence type="ECO:0000313" key="8">
    <source>
        <dbReference type="Proteomes" id="UP001280121"/>
    </source>
</evidence>
<proteinExistence type="inferred from homology"/>
<evidence type="ECO:0000256" key="3">
    <source>
        <dbReference type="ARBA" id="ARBA00022490"/>
    </source>
</evidence>
<keyword evidence="3" id="KW-0963">Cytoplasm</keyword>
<comment type="similarity">
    <text evidence="2">Belongs to the TPX2 family.</text>
</comment>
<evidence type="ECO:0000256" key="5">
    <source>
        <dbReference type="ARBA" id="ARBA00023212"/>
    </source>
</evidence>
<dbReference type="GO" id="GO:0005874">
    <property type="term" value="C:microtubule"/>
    <property type="evidence" value="ECO:0007669"/>
    <property type="project" value="UniProtKB-KW"/>
</dbReference>
<comment type="caution">
    <text evidence="7">The sequence shown here is derived from an EMBL/GenBank/DDBJ whole genome shotgun (WGS) entry which is preliminary data.</text>
</comment>
<evidence type="ECO:0000256" key="4">
    <source>
        <dbReference type="ARBA" id="ARBA00022701"/>
    </source>
</evidence>
<feature type="domain" description="TPX2 C-terminal" evidence="6">
    <location>
        <begin position="71"/>
        <end position="119"/>
    </location>
</feature>
<evidence type="ECO:0000256" key="2">
    <source>
        <dbReference type="ARBA" id="ARBA00005885"/>
    </source>
</evidence>
<sequence length="120" mass="14669">MVVSTKTSAQKLIPFRLESLVRHEEVTQREIEERQRKEREGATMRNFKAWPVLKEKQVNLCSTTYEIKNLQIKEGEEMYKRWRERRDTALKFLEKKALKQWRRTLVHRARLVPNFQRPQM</sequence>
<evidence type="ECO:0000259" key="6">
    <source>
        <dbReference type="Pfam" id="PF06886"/>
    </source>
</evidence>
<name>A0AAD9TNT0_9ROSI</name>
<keyword evidence="8" id="KW-1185">Reference proteome</keyword>